<protein>
    <recommendedName>
        <fullName evidence="3">Thiamine pyrophosphate enzyme TPP-binding domain-containing protein</fullName>
    </recommendedName>
</protein>
<comment type="caution">
    <text evidence="1">The sequence shown here is derived from an EMBL/GenBank/DDBJ whole genome shotgun (WGS) entry which is preliminary data.</text>
</comment>
<dbReference type="EMBL" id="RJUJ01000013">
    <property type="protein sequence ID" value="ROH78132.1"/>
    <property type="molecule type" value="Genomic_DNA"/>
</dbReference>
<gene>
    <name evidence="1" type="ORF">EC392_13120</name>
</gene>
<dbReference type="AlphaFoldDB" id="A0A3N0UCX8"/>
<accession>A0A3N0UCX8</accession>
<evidence type="ECO:0000313" key="1">
    <source>
        <dbReference type="EMBL" id="ROH78132.1"/>
    </source>
</evidence>
<evidence type="ECO:0000313" key="2">
    <source>
        <dbReference type="Proteomes" id="UP000274511"/>
    </source>
</evidence>
<evidence type="ECO:0008006" key="3">
    <source>
        <dbReference type="Google" id="ProtNLM"/>
    </source>
</evidence>
<reference evidence="1 2" key="1">
    <citation type="submission" date="2018-10" db="EMBL/GenBank/DDBJ databases">
        <title>New species genome.</title>
        <authorList>
            <person name="Li Y."/>
        </authorList>
    </citation>
    <scope>NUCLEOTIDE SEQUENCE [LARGE SCALE GENOMIC DNA]</scope>
    <source>
        <strain evidence="1 2">L6_4B</strain>
    </source>
</reference>
<dbReference type="Gene3D" id="3.40.50.970">
    <property type="match status" value="1"/>
</dbReference>
<dbReference type="SUPFAM" id="SSF52518">
    <property type="entry name" value="Thiamin diphosphate-binding fold (THDP-binding)"/>
    <property type="match status" value="1"/>
</dbReference>
<dbReference type="InterPro" id="IPR029061">
    <property type="entry name" value="THDP-binding"/>
</dbReference>
<organism evidence="1 2">
    <name type="scientific">Lonsdalea populi</name>
    <dbReference type="NCBI Taxonomy" id="1172565"/>
    <lineage>
        <taxon>Bacteria</taxon>
        <taxon>Pseudomonadati</taxon>
        <taxon>Pseudomonadota</taxon>
        <taxon>Gammaproteobacteria</taxon>
        <taxon>Enterobacterales</taxon>
        <taxon>Pectobacteriaceae</taxon>
        <taxon>Lonsdalea</taxon>
    </lineage>
</organism>
<name>A0A3N0UCX8_9GAMM</name>
<proteinExistence type="predicted"/>
<dbReference type="Proteomes" id="UP000274511">
    <property type="component" value="Unassembled WGS sequence"/>
</dbReference>
<sequence length="59" mass="6328">MFATVLGADGVKVAQADDLETTLRAAIMKGVHAVVDVLIDKDALPPLLDRINTIKSLQR</sequence>